<evidence type="ECO:0000313" key="1">
    <source>
        <dbReference type="EMBL" id="OGI83234.1"/>
    </source>
</evidence>
<organism evidence="1 2">
    <name type="scientific">Candidatus Nomurabacteria bacterium RIFCSPLOWO2_01_FULL_36_10b</name>
    <dbReference type="NCBI Taxonomy" id="1801766"/>
    <lineage>
        <taxon>Bacteria</taxon>
        <taxon>Candidatus Nomuraibacteriota</taxon>
    </lineage>
</organism>
<dbReference type="EMBL" id="MFUQ01000021">
    <property type="protein sequence ID" value="OGI83234.1"/>
    <property type="molecule type" value="Genomic_DNA"/>
</dbReference>
<evidence type="ECO:0000313" key="2">
    <source>
        <dbReference type="Proteomes" id="UP000179448"/>
    </source>
</evidence>
<proteinExistence type="predicted"/>
<dbReference type="SUPFAM" id="SSF50494">
    <property type="entry name" value="Trypsin-like serine proteases"/>
    <property type="match status" value="1"/>
</dbReference>
<comment type="caution">
    <text evidence="1">The sequence shown here is derived from an EMBL/GenBank/DDBJ whole genome shotgun (WGS) entry which is preliminary data.</text>
</comment>
<dbReference type="AlphaFoldDB" id="A0A1F6WN27"/>
<dbReference type="PROSITE" id="PS51257">
    <property type="entry name" value="PROKAR_LIPOPROTEIN"/>
    <property type="match status" value="1"/>
</dbReference>
<dbReference type="InterPro" id="IPR009003">
    <property type="entry name" value="Peptidase_S1_PA"/>
</dbReference>
<dbReference type="Proteomes" id="UP000179448">
    <property type="component" value="Unassembled WGS sequence"/>
</dbReference>
<sequence length="245" mass="27524">MKNLFFFFLFVYMVIVGCLSEMSHNTVPNDASAGTPQSRLDSINSRWINIQMGKFYPVQIFHNDTFAGMGAIHQDGFCFTARHVAFATGKYGEFTAIAKTGQKFLLNRHDAFEQEIALAIKSNIVFDVGFLISVDSINHMPYQAYDSPMLQSGSANYITPQIQITSVYSGEKARLIGGFKKDNWFCTAFCKRNRVTLKGESGSVWLFDNDPQKIAILTSDGFVENRDDQITFFTISALPDGHTSW</sequence>
<name>A0A1F6WN27_9BACT</name>
<reference evidence="1 2" key="1">
    <citation type="journal article" date="2016" name="Nat. Commun.">
        <title>Thousands of microbial genomes shed light on interconnected biogeochemical processes in an aquifer system.</title>
        <authorList>
            <person name="Anantharaman K."/>
            <person name="Brown C.T."/>
            <person name="Hug L.A."/>
            <person name="Sharon I."/>
            <person name="Castelle C.J."/>
            <person name="Probst A.J."/>
            <person name="Thomas B.C."/>
            <person name="Singh A."/>
            <person name="Wilkins M.J."/>
            <person name="Karaoz U."/>
            <person name="Brodie E.L."/>
            <person name="Williams K.H."/>
            <person name="Hubbard S.S."/>
            <person name="Banfield J.F."/>
        </authorList>
    </citation>
    <scope>NUCLEOTIDE SEQUENCE [LARGE SCALE GENOMIC DNA]</scope>
</reference>
<evidence type="ECO:0008006" key="3">
    <source>
        <dbReference type="Google" id="ProtNLM"/>
    </source>
</evidence>
<protein>
    <recommendedName>
        <fullName evidence="3">Peptidase S1 domain-containing protein</fullName>
    </recommendedName>
</protein>
<accession>A0A1F6WN27</accession>
<gene>
    <name evidence="1" type="ORF">A2997_00105</name>
</gene>